<feature type="domain" description="PiggyBac transposable element-derived protein" evidence="2">
    <location>
        <begin position="271"/>
        <end position="666"/>
    </location>
</feature>
<dbReference type="Pfam" id="PF13843">
    <property type="entry name" value="DDE_Tnp_1_7"/>
    <property type="match status" value="1"/>
</dbReference>
<dbReference type="Proteomes" id="UP000760860">
    <property type="component" value="Unassembled WGS sequence"/>
</dbReference>
<dbReference type="InterPro" id="IPR029526">
    <property type="entry name" value="PGBD"/>
</dbReference>
<evidence type="ECO:0000259" key="2">
    <source>
        <dbReference type="Pfam" id="PF13843"/>
    </source>
</evidence>
<sequence length="779" mass="88299">MAAATISSMAVQAAYRESGPIRPHLVNHLLVREESVVAYALSKEIVASNVSENVSSEEEKPRGETETDSVLDVAVTASQIDTSTALSQNTLEHLFRPESDSDSSLSREHVVGAFQLLLSGAESNMGSADGAEGGGDGEPCDDAIAVATDDVNLLSTGDLSDDYENVGSNGSEDSDSVDDDVVERREFPEEDVLLDEDAALMDDEFIQSLGGTLTLYAMDKNALRHFQWGDPSSKFETDTEEYRHLSNDVAIPIGELQDIADSPLLMLFYYLPKSLWVRITEETNRYKRQTVNARAKRIRAQQRQRHVGTPETVKQIERRLRGEPRYEVQEVMHVVGLLVARMLNPITTRFSRHWMMSDDGALPSGVFGKYVARNRCTSILRDLHFVKNDAPRARDKLWKLRPVVDVLQQRFLSGWTLPSKFSFDEVVLPATSKRNTTRMFMPDKPHRYGSEMFMVCDSESAYSHRFEIYIGKRQSEDSIHDAFDNKTGDAAVIRNMKVVLGEHLQGFRLVVIDRYYSSVALAIQLLSMSLYVVGTIVTNRLGFDRRVVEKKQTLPQGKERGSFTFSRSIAIPTVIACHWWDRKPAHYLATGPSMAEDSIRRNLKGAPARNFKCPKLVTDYQRWMGGVDVHDQLRLQSYSIQTSFRFQKYHKSLFMGLLDMALVNAYITHKKTCAIKRLTPKPRGEWYILLHKQLLQLKAEDFVEVLTPMDAPAGPSRKRRRHAGHKHVQFNDWVTVSEVQKRRQRSCKVCALLRGDRKKSFQTTYYCEDCSKADAKCFL</sequence>
<protein>
    <recommendedName>
        <fullName evidence="2">PiggyBac transposable element-derived protein domain-containing protein</fullName>
    </recommendedName>
</protein>
<dbReference type="PANTHER" id="PTHR46599">
    <property type="entry name" value="PIGGYBAC TRANSPOSABLE ELEMENT-DERIVED PROTEIN 4"/>
    <property type="match status" value="1"/>
</dbReference>
<feature type="region of interest" description="Disordered" evidence="1">
    <location>
        <begin position="155"/>
        <end position="179"/>
    </location>
</feature>
<dbReference type="PANTHER" id="PTHR46599:SF3">
    <property type="entry name" value="PIGGYBAC TRANSPOSABLE ELEMENT-DERIVED PROTEIN 4"/>
    <property type="match status" value="1"/>
</dbReference>
<dbReference type="AlphaFoldDB" id="A0A8T1H4M8"/>
<name>A0A8T1H4M8_9STRA</name>
<organism evidence="3 4">
    <name type="scientific">Phytophthora cactorum</name>
    <dbReference type="NCBI Taxonomy" id="29920"/>
    <lineage>
        <taxon>Eukaryota</taxon>
        <taxon>Sar</taxon>
        <taxon>Stramenopiles</taxon>
        <taxon>Oomycota</taxon>
        <taxon>Peronosporomycetes</taxon>
        <taxon>Peronosporales</taxon>
        <taxon>Peronosporaceae</taxon>
        <taxon>Phytophthora</taxon>
    </lineage>
</organism>
<gene>
    <name evidence="3" type="ORF">PC129_g21771</name>
</gene>
<reference evidence="3" key="1">
    <citation type="submission" date="2018-05" db="EMBL/GenBank/DDBJ databases">
        <title>Effector identification in a new, highly contiguous assembly of the strawberry crown rot pathogen Phytophthora cactorum.</title>
        <authorList>
            <person name="Armitage A.D."/>
            <person name="Nellist C.F."/>
            <person name="Bates H."/>
            <person name="Vickerstaff R.J."/>
            <person name="Harrison R.J."/>
        </authorList>
    </citation>
    <scope>NUCLEOTIDE SEQUENCE</scope>
    <source>
        <strain evidence="3">P421</strain>
    </source>
</reference>
<dbReference type="VEuPathDB" id="FungiDB:PC110_g21221"/>
<evidence type="ECO:0000256" key="1">
    <source>
        <dbReference type="SAM" id="MobiDB-lite"/>
    </source>
</evidence>
<evidence type="ECO:0000313" key="3">
    <source>
        <dbReference type="EMBL" id="KAG3206300.1"/>
    </source>
</evidence>
<dbReference type="EMBL" id="RCMV01001838">
    <property type="protein sequence ID" value="KAG3206300.1"/>
    <property type="molecule type" value="Genomic_DNA"/>
</dbReference>
<evidence type="ECO:0000313" key="4">
    <source>
        <dbReference type="Proteomes" id="UP000760860"/>
    </source>
</evidence>
<dbReference type="VEuPathDB" id="FungiDB:PC110_g13115"/>
<proteinExistence type="predicted"/>
<accession>A0A8T1H4M8</accession>
<comment type="caution">
    <text evidence="3">The sequence shown here is derived from an EMBL/GenBank/DDBJ whole genome shotgun (WGS) entry which is preliminary data.</text>
</comment>